<evidence type="ECO:0000313" key="2">
    <source>
        <dbReference type="EMBL" id="KAF9580618.1"/>
    </source>
</evidence>
<feature type="region of interest" description="Disordered" evidence="1">
    <location>
        <begin position="97"/>
        <end position="148"/>
    </location>
</feature>
<feature type="region of interest" description="Disordered" evidence="1">
    <location>
        <begin position="321"/>
        <end position="352"/>
    </location>
</feature>
<gene>
    <name evidence="2" type="ORF">BGW38_002664</name>
</gene>
<evidence type="ECO:0000256" key="1">
    <source>
        <dbReference type="SAM" id="MobiDB-lite"/>
    </source>
</evidence>
<protein>
    <submittedName>
        <fullName evidence="2">Uncharacterized protein</fullName>
    </submittedName>
</protein>
<sequence>MLKWVQLQVLDSSSSVLIENLDHSTRADWDAETRTRSVKWSVPTDWTPGDYIIRAFGNASYPCYERTSTGGRQSRCELSLEDQETLRLTVLKEAHACPSASQETKADPVSSKTLLTDSPTSPSDDSSVPDEKDAGHGSSTKNGDSSHDLDVLSDAELAELEDLADIDETLVTGGTDLLEDDPDGFDINLDRAVDTTEMTGDGAVNGTEGYLSTLQIVLDQSAVQRIQEQTIYRVINKTADYNLQNQTLTMRDGTVVAMSDLMDNATSTMFLQALEMSNATFSNGEKAHSSAELLETLHQNSSMIALPAPLNATRSGSGSFVLSDNNSSSVPGRNFVQDHSGRDQSKHSMSGSSTKTVLSYSAKFVMVFAFLSMTI</sequence>
<dbReference type="OrthoDB" id="2277867at2759"/>
<feature type="compositionally biased region" description="Polar residues" evidence="1">
    <location>
        <begin position="321"/>
        <end position="331"/>
    </location>
</feature>
<keyword evidence="3" id="KW-1185">Reference proteome</keyword>
<reference evidence="2" key="1">
    <citation type="journal article" date="2020" name="Fungal Divers.">
        <title>Resolving the Mortierellaceae phylogeny through synthesis of multi-gene phylogenetics and phylogenomics.</title>
        <authorList>
            <person name="Vandepol N."/>
            <person name="Liber J."/>
            <person name="Desiro A."/>
            <person name="Na H."/>
            <person name="Kennedy M."/>
            <person name="Barry K."/>
            <person name="Grigoriev I.V."/>
            <person name="Miller A.N."/>
            <person name="O'Donnell K."/>
            <person name="Stajich J.E."/>
            <person name="Bonito G."/>
        </authorList>
    </citation>
    <scope>NUCLEOTIDE SEQUENCE</scope>
    <source>
        <strain evidence="2">KOD1015</strain>
    </source>
</reference>
<dbReference type="AlphaFoldDB" id="A0A9P6FSA1"/>
<accession>A0A9P6FSA1</accession>
<evidence type="ECO:0000313" key="3">
    <source>
        <dbReference type="Proteomes" id="UP000780801"/>
    </source>
</evidence>
<organism evidence="2 3">
    <name type="scientific">Lunasporangiospora selenospora</name>
    <dbReference type="NCBI Taxonomy" id="979761"/>
    <lineage>
        <taxon>Eukaryota</taxon>
        <taxon>Fungi</taxon>
        <taxon>Fungi incertae sedis</taxon>
        <taxon>Mucoromycota</taxon>
        <taxon>Mortierellomycotina</taxon>
        <taxon>Mortierellomycetes</taxon>
        <taxon>Mortierellales</taxon>
        <taxon>Mortierellaceae</taxon>
        <taxon>Lunasporangiospora</taxon>
    </lineage>
</organism>
<name>A0A9P6FSA1_9FUNG</name>
<proteinExistence type="predicted"/>
<dbReference type="Proteomes" id="UP000780801">
    <property type="component" value="Unassembled WGS sequence"/>
</dbReference>
<comment type="caution">
    <text evidence="2">The sequence shown here is derived from an EMBL/GenBank/DDBJ whole genome shotgun (WGS) entry which is preliminary data.</text>
</comment>
<dbReference type="EMBL" id="JAABOA010001950">
    <property type="protein sequence ID" value="KAF9580618.1"/>
    <property type="molecule type" value="Genomic_DNA"/>
</dbReference>
<feature type="compositionally biased region" description="Low complexity" evidence="1">
    <location>
        <begin position="110"/>
        <end position="126"/>
    </location>
</feature>